<dbReference type="Pfam" id="PF01715">
    <property type="entry name" value="IPPT"/>
    <property type="match status" value="1"/>
</dbReference>
<evidence type="ECO:0000256" key="10">
    <source>
        <dbReference type="HAMAP-Rule" id="MF_00185"/>
    </source>
</evidence>
<evidence type="ECO:0000256" key="8">
    <source>
        <dbReference type="ARBA" id="ARBA00022842"/>
    </source>
</evidence>
<keyword evidence="6 10" id="KW-0547">Nucleotide-binding</keyword>
<evidence type="ECO:0000256" key="4">
    <source>
        <dbReference type="ARBA" id="ARBA00022679"/>
    </source>
</evidence>
<feature type="binding site" evidence="10">
    <location>
        <begin position="12"/>
        <end position="17"/>
    </location>
    <ligand>
        <name>substrate</name>
    </ligand>
</feature>
<dbReference type="PANTHER" id="PTHR11088">
    <property type="entry name" value="TRNA DIMETHYLALLYLTRANSFERASE"/>
    <property type="match status" value="1"/>
</dbReference>
<dbReference type="EC" id="2.5.1.75" evidence="10"/>
<comment type="caution">
    <text evidence="14">The sequence shown here is derived from an EMBL/GenBank/DDBJ whole genome shotgun (WGS) entry which is preliminary data.</text>
</comment>
<evidence type="ECO:0000256" key="2">
    <source>
        <dbReference type="ARBA" id="ARBA00003213"/>
    </source>
</evidence>
<dbReference type="Gene3D" id="3.40.50.300">
    <property type="entry name" value="P-loop containing nucleotide triphosphate hydrolases"/>
    <property type="match status" value="1"/>
</dbReference>
<proteinExistence type="inferred from homology"/>
<evidence type="ECO:0000256" key="1">
    <source>
        <dbReference type="ARBA" id="ARBA00001946"/>
    </source>
</evidence>
<dbReference type="Proteomes" id="UP000178659">
    <property type="component" value="Unassembled WGS sequence"/>
</dbReference>
<comment type="function">
    <text evidence="2 10 12">Catalyzes the transfer of a dimethylallyl group onto the adenine at position 37 in tRNAs that read codons beginning with uridine, leading to the formation of N6-(dimethylallyl)adenosine (i(6)A).</text>
</comment>
<feature type="binding site" evidence="10">
    <location>
        <begin position="10"/>
        <end position="17"/>
    </location>
    <ligand>
        <name>ATP</name>
        <dbReference type="ChEBI" id="CHEBI:30616"/>
    </ligand>
</feature>
<comment type="caution">
    <text evidence="10">Lacks conserved residue(s) required for the propagation of feature annotation.</text>
</comment>
<comment type="similarity">
    <text evidence="3 10 13">Belongs to the IPP transferase family.</text>
</comment>
<evidence type="ECO:0000313" key="15">
    <source>
        <dbReference type="Proteomes" id="UP000178659"/>
    </source>
</evidence>
<comment type="catalytic activity">
    <reaction evidence="9 10 11">
        <text>adenosine(37) in tRNA + dimethylallyl diphosphate = N(6)-dimethylallyladenosine(37) in tRNA + diphosphate</text>
        <dbReference type="Rhea" id="RHEA:26482"/>
        <dbReference type="Rhea" id="RHEA-COMP:10162"/>
        <dbReference type="Rhea" id="RHEA-COMP:10375"/>
        <dbReference type="ChEBI" id="CHEBI:33019"/>
        <dbReference type="ChEBI" id="CHEBI:57623"/>
        <dbReference type="ChEBI" id="CHEBI:74411"/>
        <dbReference type="ChEBI" id="CHEBI:74415"/>
        <dbReference type="EC" id="2.5.1.75"/>
    </reaction>
</comment>
<comment type="cofactor">
    <cofactor evidence="1 10">
        <name>Mg(2+)</name>
        <dbReference type="ChEBI" id="CHEBI:18420"/>
    </cofactor>
</comment>
<dbReference type="InterPro" id="IPR039657">
    <property type="entry name" value="Dimethylallyltransferase"/>
</dbReference>
<evidence type="ECO:0000313" key="14">
    <source>
        <dbReference type="EMBL" id="OGY13828.1"/>
    </source>
</evidence>
<comment type="subunit">
    <text evidence="10">Monomer.</text>
</comment>
<keyword evidence="4 10" id="KW-0808">Transferase</keyword>
<accession>A0A1G1VEH9</accession>
<dbReference type="SUPFAM" id="SSF52540">
    <property type="entry name" value="P-loop containing nucleoside triphosphate hydrolases"/>
    <property type="match status" value="2"/>
</dbReference>
<feature type="site" description="Interaction with substrate tRNA" evidence="10">
    <location>
        <position position="120"/>
    </location>
</feature>
<dbReference type="Gene3D" id="1.10.20.140">
    <property type="match status" value="1"/>
</dbReference>
<dbReference type="InterPro" id="IPR018022">
    <property type="entry name" value="IPT"/>
</dbReference>
<evidence type="ECO:0000256" key="11">
    <source>
        <dbReference type="RuleBase" id="RU003783"/>
    </source>
</evidence>
<keyword evidence="8 10" id="KW-0460">Magnesium</keyword>
<keyword evidence="5 10" id="KW-0819">tRNA processing</keyword>
<dbReference type="PANTHER" id="PTHR11088:SF60">
    <property type="entry name" value="TRNA DIMETHYLALLYLTRANSFERASE"/>
    <property type="match status" value="1"/>
</dbReference>
<evidence type="ECO:0000256" key="3">
    <source>
        <dbReference type="ARBA" id="ARBA00005842"/>
    </source>
</evidence>
<reference evidence="14 15" key="1">
    <citation type="journal article" date="2016" name="Nat. Commun.">
        <title>Thousands of microbial genomes shed light on interconnected biogeochemical processes in an aquifer system.</title>
        <authorList>
            <person name="Anantharaman K."/>
            <person name="Brown C.T."/>
            <person name="Hug L.A."/>
            <person name="Sharon I."/>
            <person name="Castelle C.J."/>
            <person name="Probst A.J."/>
            <person name="Thomas B.C."/>
            <person name="Singh A."/>
            <person name="Wilkins M.J."/>
            <person name="Karaoz U."/>
            <person name="Brodie E.L."/>
            <person name="Williams K.H."/>
            <person name="Hubbard S.S."/>
            <person name="Banfield J.F."/>
        </authorList>
    </citation>
    <scope>NUCLEOTIDE SEQUENCE [LARGE SCALE GENOMIC DNA]</scope>
</reference>
<sequence length="327" mass="37175">MENKLLIIYGPTAVGKTSLAFGLARKYNGDILSADSRQVYRGMDIITGKDLPKNSKFEILNLKTKDKLGYWEAPEGVRVWLTDLVDPKEEFSVAQWVGYAKEVMDLVWKDGKLPIIVGGTGFYIKALIDGFDTLEIKPNKRLRENLIGKTAEELFETLASVNSIRAGNMNQSDRKNPRRLMRAIEVALSKQNGSLKTKSNGSIISNENLLFIGLKAPRNLLYERIDSRVDARVAGGIEETKKLLQEGVMWDDQSMTGIGYSELKEYILGKVSLDEAVARWKKSEQDYAKRQLLWFKNDKRALCFDTTQTNWETEVEKTVENWYDKGE</sequence>
<protein>
    <recommendedName>
        <fullName evidence="10">tRNA dimethylallyltransferase</fullName>
        <ecNumber evidence="10">2.5.1.75</ecNumber>
    </recommendedName>
    <alternativeName>
        <fullName evidence="10">Dimethylallyl diphosphate:tRNA dimethylallyltransferase</fullName>
        <shortName evidence="10">DMAPP:tRNA dimethylallyltransferase</shortName>
        <shortName evidence="10">DMATase</shortName>
    </alternativeName>
    <alternativeName>
        <fullName evidence="10">Isopentenyl-diphosphate:tRNA isopentenyltransferase</fullName>
        <shortName evidence="10">IPP transferase</shortName>
        <shortName evidence="10">IPPT</shortName>
        <shortName evidence="10">IPTase</shortName>
    </alternativeName>
</protein>
<dbReference type="EMBL" id="MHCC01000008">
    <property type="protein sequence ID" value="OGY13828.1"/>
    <property type="molecule type" value="Genomic_DNA"/>
</dbReference>
<organism evidence="14 15">
    <name type="scientific">Candidatus Blackburnbacteria bacterium RIFCSPLOWO2_01_FULL_40_20</name>
    <dbReference type="NCBI Taxonomy" id="1797519"/>
    <lineage>
        <taxon>Bacteria</taxon>
        <taxon>Candidatus Blackburniibacteriota</taxon>
    </lineage>
</organism>
<dbReference type="GO" id="GO:0005524">
    <property type="term" value="F:ATP binding"/>
    <property type="evidence" value="ECO:0007669"/>
    <property type="project" value="UniProtKB-UniRule"/>
</dbReference>
<feature type="site" description="Interaction with substrate tRNA" evidence="10">
    <location>
        <position position="143"/>
    </location>
</feature>
<dbReference type="NCBIfam" id="TIGR00174">
    <property type="entry name" value="miaA"/>
    <property type="match status" value="1"/>
</dbReference>
<dbReference type="InterPro" id="IPR027417">
    <property type="entry name" value="P-loop_NTPase"/>
</dbReference>
<keyword evidence="7 10" id="KW-0067">ATP-binding</keyword>
<dbReference type="HAMAP" id="MF_00185">
    <property type="entry name" value="IPP_trans"/>
    <property type="match status" value="1"/>
</dbReference>
<evidence type="ECO:0000256" key="9">
    <source>
        <dbReference type="ARBA" id="ARBA00049563"/>
    </source>
</evidence>
<evidence type="ECO:0000256" key="13">
    <source>
        <dbReference type="RuleBase" id="RU003785"/>
    </source>
</evidence>
<evidence type="ECO:0000256" key="5">
    <source>
        <dbReference type="ARBA" id="ARBA00022694"/>
    </source>
</evidence>
<dbReference type="AlphaFoldDB" id="A0A1G1VEH9"/>
<evidence type="ECO:0000256" key="6">
    <source>
        <dbReference type="ARBA" id="ARBA00022741"/>
    </source>
</evidence>
<dbReference type="GO" id="GO:0006400">
    <property type="term" value="P:tRNA modification"/>
    <property type="evidence" value="ECO:0007669"/>
    <property type="project" value="TreeGrafter"/>
</dbReference>
<name>A0A1G1VEH9_9BACT</name>
<evidence type="ECO:0000256" key="7">
    <source>
        <dbReference type="ARBA" id="ARBA00022840"/>
    </source>
</evidence>
<evidence type="ECO:0000256" key="12">
    <source>
        <dbReference type="RuleBase" id="RU003784"/>
    </source>
</evidence>
<feature type="region of interest" description="Interaction with substrate tRNA" evidence="10">
    <location>
        <begin position="35"/>
        <end position="38"/>
    </location>
</feature>
<dbReference type="GO" id="GO:0052381">
    <property type="term" value="F:tRNA dimethylallyltransferase activity"/>
    <property type="evidence" value="ECO:0007669"/>
    <property type="project" value="UniProtKB-UniRule"/>
</dbReference>
<gene>
    <name evidence="10" type="primary">miaA</name>
    <name evidence="14" type="ORF">A3A77_03550</name>
</gene>